<proteinExistence type="predicted"/>
<protein>
    <submittedName>
        <fullName evidence="1">Uncharacterized protein</fullName>
    </submittedName>
</protein>
<evidence type="ECO:0000313" key="1">
    <source>
        <dbReference type="EMBL" id="KAJ8716050.1"/>
    </source>
</evidence>
<dbReference type="Proteomes" id="UP001231649">
    <property type="component" value="Chromosome 4"/>
</dbReference>
<evidence type="ECO:0000313" key="2">
    <source>
        <dbReference type="Proteomes" id="UP001231649"/>
    </source>
</evidence>
<dbReference type="EMBL" id="CM056780">
    <property type="protein sequence ID" value="KAJ8716050.1"/>
    <property type="molecule type" value="Genomic_DNA"/>
</dbReference>
<keyword evidence="2" id="KW-1185">Reference proteome</keyword>
<organism evidence="1 2">
    <name type="scientific">Mythimna loreyi</name>
    <dbReference type="NCBI Taxonomy" id="667449"/>
    <lineage>
        <taxon>Eukaryota</taxon>
        <taxon>Metazoa</taxon>
        <taxon>Ecdysozoa</taxon>
        <taxon>Arthropoda</taxon>
        <taxon>Hexapoda</taxon>
        <taxon>Insecta</taxon>
        <taxon>Pterygota</taxon>
        <taxon>Neoptera</taxon>
        <taxon>Endopterygota</taxon>
        <taxon>Lepidoptera</taxon>
        <taxon>Glossata</taxon>
        <taxon>Ditrysia</taxon>
        <taxon>Noctuoidea</taxon>
        <taxon>Noctuidae</taxon>
        <taxon>Noctuinae</taxon>
        <taxon>Hadenini</taxon>
        <taxon>Mythimna</taxon>
    </lineage>
</organism>
<gene>
    <name evidence="1" type="ORF">PYW08_013335</name>
</gene>
<name>A0ACC2QHT2_9NEOP</name>
<reference evidence="1" key="1">
    <citation type="submission" date="2023-03" db="EMBL/GenBank/DDBJ databases">
        <title>Chromosome-level genomes of two armyworms, Mythimna separata and Mythimna loreyi, provide insights into the biosynthesis and reception of sex pheromones.</title>
        <authorList>
            <person name="Zhao H."/>
        </authorList>
    </citation>
    <scope>NUCLEOTIDE SEQUENCE</scope>
    <source>
        <strain evidence="1">BeijingLab</strain>
    </source>
</reference>
<sequence>MEASEKPEFDATLGGTEHLPYAANSLKFASSRSVEIAAMTECILRPSKTKLVFQTVPVHMRRRVMSHNSKRLPRKLRKAHLDQLKKSGLPPKQKRPSRKYRRRPANLLEEYNRRQKKNVWLETHIWHAKRFHMIERWGHRLPYAPCDKAFRACYRGSSAHCLLQDISYYTPIQITGAEKLIKEMFAKVTSSVCGLSIGATAYIKGTRHGIIHIYGINSFPFGYIGKVQFIWVPCDGTNKNLWLFVHPSQTDQIKSVLEKAASIQDKDNYETAKKRRKLENVTENIQIKAMPSSFNRFQLTGPNSHAVLVQSLKCVNDGIKNSKWLSLHKPLDLKEKDEYWRTISTASSPAQLPSNMVVGLVVKDPRLSRPQRRTKAKQDTNTEIDTKSLLHIPPFISNSPLWDIKIHEAIIKECKTNGQFIQHITKSQLVPGEVDEDDPALQCVPVVLVQRPGSQNPEFKKLGYGSGWDIILPSGYALPFWLTFIMFGARSGGLREKESLAFEMGECYLPPDSDAGKENERRIEIELRERYFRLPPSKRVNYIKIAINSPFVCPWNVLLTDWSDNKVNKYFVLRDRTILNDIQESITKKQCLPNVENANSCLIPVYIKLVAKGSLQKHSLICLPEAGDLANLKTLFEPHHEDPNEKIRKLKRAEHIKLQKKIRRSKMKLKKKVTTVGAKKLRKITGIEPSEYTKSMRELWLPSKVQSVRNVASRQVMGYVSQGAFSFTEGRSCGIGYIAFYALKHLLNNGLNQVLVRNTTSRKYRLANIVIVKNT</sequence>
<comment type="caution">
    <text evidence="1">The sequence shown here is derived from an EMBL/GenBank/DDBJ whole genome shotgun (WGS) entry which is preliminary data.</text>
</comment>
<accession>A0ACC2QHT2</accession>